<comment type="function">
    <text evidence="12">Structure-specific nuclease with 5'-flap endonuclease and 5'-3' exonuclease activities involved in DNA replication and repair. During DNA replication, cleaves the 5'-overhanging flap structure that is generated by displacement synthesis when DNA polymerase encounters the 5'-end of a downstream Okazaki fragment. It enters the flap from the 5'-end and then tracks to cleave the flap base, leaving a nick for ligation. Also involved in the long patch base excision repair (LP-BER) pathway, by cleaving within the apurinic/apyrimidinic (AP) site-terminated flap. Acts as a genome stabilization factor that prevents flaps from equilibrating into structures that lead to duplications and deletions. Also possesses 5'-3' exonuclease activity on nicked or gapped double-stranded DNA, and exhibits RNase H activity. Also involved in replication and repair of rDNA and in repairing mitochondrial DNA.</text>
</comment>
<feature type="compositionally biased region" description="Low complexity" evidence="13">
    <location>
        <begin position="376"/>
        <end position="386"/>
    </location>
</feature>
<dbReference type="InterPro" id="IPR008918">
    <property type="entry name" value="HhH2"/>
</dbReference>
<feature type="compositionally biased region" description="Basic and acidic residues" evidence="13">
    <location>
        <begin position="338"/>
        <end position="365"/>
    </location>
</feature>
<dbReference type="PROSITE" id="PS00842">
    <property type="entry name" value="XPG_2"/>
    <property type="match status" value="1"/>
</dbReference>
<evidence type="ECO:0000256" key="13">
    <source>
        <dbReference type="SAM" id="MobiDB-lite"/>
    </source>
</evidence>
<evidence type="ECO:0000256" key="11">
    <source>
        <dbReference type="ARBA" id="ARBA00023204"/>
    </source>
</evidence>
<dbReference type="Gene3D" id="3.40.50.1010">
    <property type="entry name" value="5'-nuclease"/>
    <property type="match status" value="1"/>
</dbReference>
<dbReference type="PANTHER" id="PTHR11081">
    <property type="entry name" value="FLAP ENDONUCLEASE FAMILY MEMBER"/>
    <property type="match status" value="1"/>
</dbReference>
<dbReference type="SMART" id="SM00484">
    <property type="entry name" value="XPGI"/>
    <property type="match status" value="1"/>
</dbReference>
<evidence type="ECO:0000256" key="5">
    <source>
        <dbReference type="ARBA" id="ARBA00022759"/>
    </source>
</evidence>
<dbReference type="Proteomes" id="UP001363151">
    <property type="component" value="Unassembled WGS sequence"/>
</dbReference>
<sequence length="478" mass="50199">MGIKGLFPYIRDNAPGAIVETSLKDYMGRRLAVDASMHLYSFLAAIRTGGDATHLTNSRGEATSHLQGFANRTLRMLEAGAKPVFVFDGAAPELKGKTLKGRSEAKRAAEEKLARARDADSGATTEDVYKAASASTRVTRQHNDDVKRLLRLMGVPVVEAPGEAEASCVALVRHGACDFVVTEDMDALTFGAAKMVKNLFDVEGARAKEKRPAYEIDLAAALRELGPRGLGTMAAFVDFCILCGCDYLDHVPGVGPATAAKLLKSHASLERAVVVADEAAPAAPVAPLATSSTADDGADGDEAAPAPKAAKRVGRKTVDAPPPDYAALRAFLVDGHEFNGDRRQDGRALRKCREAKPQKRIDDFFSKSPAKGPAQSPARSPAAKPEPAAKREPDGAQSGSRTAATTSASTRTPTSDRSGGARRRRAPAPAPPAAKPEPGARSVEPEPAARAASRRRRCVAGAPPRGAHPASIDIGIRG</sequence>
<dbReference type="CDD" id="cd09867">
    <property type="entry name" value="PIN_FEN1"/>
    <property type="match status" value="1"/>
</dbReference>
<evidence type="ECO:0000256" key="6">
    <source>
        <dbReference type="ARBA" id="ARBA00022763"/>
    </source>
</evidence>
<comment type="similarity">
    <text evidence="12">Belongs to the XPG/RAD2 endonuclease family. FEN1 subfamily.</text>
</comment>
<dbReference type="InterPro" id="IPR019974">
    <property type="entry name" value="XPG_CS"/>
</dbReference>
<keyword evidence="6 12" id="KW-0227">DNA damage</keyword>
<evidence type="ECO:0000256" key="9">
    <source>
        <dbReference type="ARBA" id="ARBA00022842"/>
    </source>
</evidence>
<dbReference type="Pfam" id="PF00752">
    <property type="entry name" value="XPG_N"/>
    <property type="match status" value="1"/>
</dbReference>
<protein>
    <recommendedName>
        <fullName evidence="12">Flap endonuclease 1</fullName>
        <shortName evidence="12">FEN-1</shortName>
        <ecNumber evidence="12">3.1.-.-</ecNumber>
    </recommendedName>
    <alternativeName>
        <fullName evidence="12">Flap structure-specific endonuclease 1</fullName>
    </alternativeName>
</protein>
<keyword evidence="17" id="KW-1185">Reference proteome</keyword>
<accession>A0ABR1FHT4</accession>
<keyword evidence="1 12" id="KW-0597">Phosphoprotein</keyword>
<dbReference type="InterPro" id="IPR023426">
    <property type="entry name" value="Flap_endonuc"/>
</dbReference>
<dbReference type="InterPro" id="IPR006085">
    <property type="entry name" value="XPG_DNA_repair_N"/>
</dbReference>
<evidence type="ECO:0000259" key="14">
    <source>
        <dbReference type="SMART" id="SM00484"/>
    </source>
</evidence>
<evidence type="ECO:0000256" key="4">
    <source>
        <dbReference type="ARBA" id="ARBA00022723"/>
    </source>
</evidence>
<keyword evidence="12" id="KW-0539">Nucleus</keyword>
<dbReference type="InterPro" id="IPR006086">
    <property type="entry name" value="XPG-I_dom"/>
</dbReference>
<keyword evidence="4 12" id="KW-0479">Metal-binding</keyword>
<dbReference type="PANTHER" id="PTHR11081:SF9">
    <property type="entry name" value="FLAP ENDONUCLEASE 1"/>
    <property type="match status" value="1"/>
</dbReference>
<dbReference type="Gene3D" id="1.10.150.20">
    <property type="entry name" value="5' to 3' exonuclease, C-terminal subdomain"/>
    <property type="match status" value="1"/>
</dbReference>
<dbReference type="InterPro" id="IPR036279">
    <property type="entry name" value="5-3_exonuclease_C_sf"/>
</dbReference>
<keyword evidence="2 12" id="KW-0235">DNA replication</keyword>
<feature type="domain" description="XPG N-terminal" evidence="15">
    <location>
        <begin position="1"/>
        <end position="109"/>
    </location>
</feature>
<comment type="subcellular location">
    <subcellularLocation>
        <location evidence="12">Nucleus</location>
        <location evidence="12">Nucleolus</location>
    </subcellularLocation>
    <subcellularLocation>
        <location evidence="12">Nucleus</location>
        <location evidence="12">Nucleoplasm</location>
    </subcellularLocation>
    <subcellularLocation>
        <location evidence="12">Mitochondrion</location>
    </subcellularLocation>
    <text evidence="12">Resides mostly in the nucleoli and relocalizes to the nucleoplasm upon DNA damage.</text>
</comment>
<gene>
    <name evidence="16" type="primary">FEN1</name>
    <name evidence="16" type="ORF">SO694_00076029</name>
</gene>
<evidence type="ECO:0000256" key="12">
    <source>
        <dbReference type="HAMAP-Rule" id="MF_03140"/>
    </source>
</evidence>
<dbReference type="SUPFAM" id="SSF47807">
    <property type="entry name" value="5' to 3' exonuclease, C-terminal subdomain"/>
    <property type="match status" value="1"/>
</dbReference>
<dbReference type="SMART" id="SM00485">
    <property type="entry name" value="XPGN"/>
    <property type="match status" value="1"/>
</dbReference>
<keyword evidence="3 12" id="KW-0540">Nuclease</keyword>
<feature type="compositionally biased region" description="Low complexity" evidence="13">
    <location>
        <begin position="436"/>
        <end position="451"/>
    </location>
</feature>
<reference evidence="16 17" key="1">
    <citation type="submission" date="2024-03" db="EMBL/GenBank/DDBJ databases">
        <title>Aureococcus anophagefferens CCMP1851 and Kratosvirus quantuckense: Draft genome of a second virus-susceptible host strain in the model system.</title>
        <authorList>
            <person name="Chase E."/>
            <person name="Truchon A.R."/>
            <person name="Schepens W."/>
            <person name="Wilhelm S.W."/>
        </authorList>
    </citation>
    <scope>NUCLEOTIDE SEQUENCE [LARGE SCALE GENOMIC DNA]</scope>
    <source>
        <strain evidence="16 17">CCMP1851</strain>
    </source>
</reference>
<keyword evidence="11 12" id="KW-0234">DNA repair</keyword>
<comment type="caution">
    <text evidence="16">The sequence shown here is derived from an EMBL/GenBank/DDBJ whole genome shotgun (WGS) entry which is preliminary data.</text>
</comment>
<dbReference type="HAMAP" id="MF_00614">
    <property type="entry name" value="Fen"/>
    <property type="match status" value="1"/>
</dbReference>
<evidence type="ECO:0000256" key="7">
    <source>
        <dbReference type="ARBA" id="ARBA00022801"/>
    </source>
</evidence>
<dbReference type="SMART" id="SM00279">
    <property type="entry name" value="HhH2"/>
    <property type="match status" value="1"/>
</dbReference>
<feature type="domain" description="XPG-I" evidence="14">
    <location>
        <begin position="151"/>
        <end position="227"/>
    </location>
</feature>
<evidence type="ECO:0000256" key="2">
    <source>
        <dbReference type="ARBA" id="ARBA00022705"/>
    </source>
</evidence>
<keyword evidence="5 12" id="KW-0255">Endonuclease</keyword>
<feature type="compositionally biased region" description="Low complexity" evidence="13">
    <location>
        <begin position="284"/>
        <end position="295"/>
    </location>
</feature>
<keyword evidence="7 12" id="KW-0378">Hydrolase</keyword>
<name>A0ABR1FHT4_AURAN</name>
<evidence type="ECO:0000256" key="8">
    <source>
        <dbReference type="ARBA" id="ARBA00022839"/>
    </source>
</evidence>
<dbReference type="SUPFAM" id="SSF88723">
    <property type="entry name" value="PIN domain-like"/>
    <property type="match status" value="1"/>
</dbReference>
<evidence type="ECO:0000313" key="16">
    <source>
        <dbReference type="EMBL" id="KAK7231055.1"/>
    </source>
</evidence>
<evidence type="ECO:0000256" key="1">
    <source>
        <dbReference type="ARBA" id="ARBA00022553"/>
    </source>
</evidence>
<dbReference type="InterPro" id="IPR029060">
    <property type="entry name" value="PIN-like_dom_sf"/>
</dbReference>
<dbReference type="Pfam" id="PF00867">
    <property type="entry name" value="XPG_I"/>
    <property type="match status" value="1"/>
</dbReference>
<evidence type="ECO:0000256" key="3">
    <source>
        <dbReference type="ARBA" id="ARBA00022722"/>
    </source>
</evidence>
<evidence type="ECO:0000259" key="15">
    <source>
        <dbReference type="SMART" id="SM00485"/>
    </source>
</evidence>
<keyword evidence="10 12" id="KW-0496">Mitochondrion</keyword>
<dbReference type="InterPro" id="IPR006084">
    <property type="entry name" value="XPG/Rad2"/>
</dbReference>
<evidence type="ECO:0000256" key="10">
    <source>
        <dbReference type="ARBA" id="ARBA00023128"/>
    </source>
</evidence>
<keyword evidence="9 12" id="KW-0460">Magnesium</keyword>
<feature type="region of interest" description="Disordered" evidence="13">
    <location>
        <begin position="338"/>
        <end position="478"/>
    </location>
</feature>
<dbReference type="EC" id="3.1.-.-" evidence="12"/>
<dbReference type="EMBL" id="JBBJCI010000420">
    <property type="protein sequence ID" value="KAK7231055.1"/>
    <property type="molecule type" value="Genomic_DNA"/>
</dbReference>
<keyword evidence="8 12" id="KW-0269">Exonuclease</keyword>
<proteinExistence type="inferred from homology"/>
<feature type="compositionally biased region" description="Low complexity" evidence="13">
    <location>
        <begin position="398"/>
        <end position="418"/>
    </location>
</feature>
<dbReference type="PRINTS" id="PR00853">
    <property type="entry name" value="XPGRADSUPER"/>
</dbReference>
<comment type="cofactor">
    <cofactor evidence="12">
        <name>Mg(2+)</name>
        <dbReference type="ChEBI" id="CHEBI:18420"/>
    </cofactor>
    <text evidence="12">Binds 2 magnesium ions per subunit. They probably participate in the reaction catalyzed by the enzyme. May bind an additional third magnesium ion after substrate binding.</text>
</comment>
<organism evidence="16 17">
    <name type="scientific">Aureococcus anophagefferens</name>
    <name type="common">Harmful bloom alga</name>
    <dbReference type="NCBI Taxonomy" id="44056"/>
    <lineage>
        <taxon>Eukaryota</taxon>
        <taxon>Sar</taxon>
        <taxon>Stramenopiles</taxon>
        <taxon>Ochrophyta</taxon>
        <taxon>Pelagophyceae</taxon>
        <taxon>Pelagomonadales</taxon>
        <taxon>Pelagomonadaceae</taxon>
        <taxon>Aureococcus</taxon>
    </lineage>
</organism>
<dbReference type="GO" id="GO:0004519">
    <property type="term" value="F:endonuclease activity"/>
    <property type="evidence" value="ECO:0007669"/>
    <property type="project" value="UniProtKB-KW"/>
</dbReference>
<feature type="region of interest" description="Disordered" evidence="13">
    <location>
        <begin position="284"/>
        <end position="321"/>
    </location>
</feature>
<evidence type="ECO:0000313" key="17">
    <source>
        <dbReference type="Proteomes" id="UP001363151"/>
    </source>
</evidence>